<name>A0A8S3B2N8_9BILA</name>
<gene>
    <name evidence="1" type="ORF">BYL167_LOCUS43822</name>
    <name evidence="2" type="ORF">BYL167_LOCUS47453</name>
    <name evidence="3" type="ORF">GIL414_LOCUS53856</name>
</gene>
<protein>
    <submittedName>
        <fullName evidence="2">Uncharacterized protein</fullName>
    </submittedName>
</protein>
<comment type="caution">
    <text evidence="2">The sequence shown here is derived from an EMBL/GenBank/DDBJ whole genome shotgun (WGS) entry which is preliminary data.</text>
</comment>
<dbReference type="EMBL" id="CAJOBJ010187590">
    <property type="protein sequence ID" value="CAF4941731.1"/>
    <property type="molecule type" value="Genomic_DNA"/>
</dbReference>
<sequence>PQLDILHCLVNIPNEVLPLKESVTTDELQQQYRLVKPKSTTTIVATEQQCLSEPTMMINSSYLPSQDTLNIYPNS</sequence>
<reference evidence="2" key="1">
    <citation type="submission" date="2021-02" db="EMBL/GenBank/DDBJ databases">
        <authorList>
            <person name="Nowell W R."/>
        </authorList>
    </citation>
    <scope>NUCLEOTIDE SEQUENCE</scope>
</reference>
<feature type="non-terminal residue" evidence="2">
    <location>
        <position position="1"/>
    </location>
</feature>
<dbReference type="EMBL" id="CAJOBH010136503">
    <property type="protein sequence ID" value="CAF4784460.1"/>
    <property type="molecule type" value="Genomic_DNA"/>
</dbReference>
<evidence type="ECO:0000313" key="3">
    <source>
        <dbReference type="EMBL" id="CAF4941731.1"/>
    </source>
</evidence>
<evidence type="ECO:0000313" key="4">
    <source>
        <dbReference type="Proteomes" id="UP000681967"/>
    </source>
</evidence>
<dbReference type="AlphaFoldDB" id="A0A8S3B2N8"/>
<evidence type="ECO:0000313" key="2">
    <source>
        <dbReference type="EMBL" id="CAF4784460.1"/>
    </source>
</evidence>
<dbReference type="EMBL" id="CAJOBH010117493">
    <property type="protein sequence ID" value="CAF4693791.1"/>
    <property type="molecule type" value="Genomic_DNA"/>
</dbReference>
<organism evidence="2 4">
    <name type="scientific">Rotaria magnacalcarata</name>
    <dbReference type="NCBI Taxonomy" id="392030"/>
    <lineage>
        <taxon>Eukaryota</taxon>
        <taxon>Metazoa</taxon>
        <taxon>Spiralia</taxon>
        <taxon>Gnathifera</taxon>
        <taxon>Rotifera</taxon>
        <taxon>Eurotatoria</taxon>
        <taxon>Bdelloidea</taxon>
        <taxon>Philodinida</taxon>
        <taxon>Philodinidae</taxon>
        <taxon>Rotaria</taxon>
    </lineage>
</organism>
<evidence type="ECO:0000313" key="1">
    <source>
        <dbReference type="EMBL" id="CAF4693791.1"/>
    </source>
</evidence>
<dbReference type="Proteomes" id="UP000681967">
    <property type="component" value="Unassembled WGS sequence"/>
</dbReference>
<dbReference type="Proteomes" id="UP000681720">
    <property type="component" value="Unassembled WGS sequence"/>
</dbReference>
<proteinExistence type="predicted"/>
<accession>A0A8S3B2N8</accession>